<dbReference type="RefSeq" id="WP_173811775.1">
    <property type="nucleotide sequence ID" value="NZ_JABSNP010000024.1"/>
</dbReference>
<organism evidence="1 2">
    <name type="scientific">Hymenobacter caeli</name>
    <dbReference type="NCBI Taxonomy" id="2735894"/>
    <lineage>
        <taxon>Bacteria</taxon>
        <taxon>Pseudomonadati</taxon>
        <taxon>Bacteroidota</taxon>
        <taxon>Cytophagia</taxon>
        <taxon>Cytophagales</taxon>
        <taxon>Hymenobacteraceae</taxon>
        <taxon>Hymenobacter</taxon>
    </lineage>
</organism>
<evidence type="ECO:0000313" key="1">
    <source>
        <dbReference type="EMBL" id="NRT21015.1"/>
    </source>
</evidence>
<dbReference type="Proteomes" id="UP000779507">
    <property type="component" value="Unassembled WGS sequence"/>
</dbReference>
<reference evidence="1 2" key="1">
    <citation type="submission" date="2020-05" db="EMBL/GenBank/DDBJ databases">
        <title>Genomic Encyclopedia of Type Strains, Phase IV (KMG-V): Genome sequencing to study the core and pangenomes of soil and plant-associated prokaryotes.</title>
        <authorList>
            <person name="Whitman W."/>
        </authorList>
    </citation>
    <scope>NUCLEOTIDE SEQUENCE [LARGE SCALE GENOMIC DNA]</scope>
    <source>
        <strain evidence="1 2">9A</strain>
    </source>
</reference>
<keyword evidence="2" id="KW-1185">Reference proteome</keyword>
<name>A0ABX2FUZ8_9BACT</name>
<gene>
    <name evidence="1" type="ORF">HNP98_003860</name>
</gene>
<sequence>MKLTRYWFEMDWGPEPMIKNRYFGVTAWTLEDAVFLLETIIFKSGKLPRPKRVINNIDVSKLDANHVLPNMGVCTIRGIWYPQGY</sequence>
<comment type="caution">
    <text evidence="1">The sequence shown here is derived from an EMBL/GenBank/DDBJ whole genome shotgun (WGS) entry which is preliminary data.</text>
</comment>
<proteinExistence type="predicted"/>
<protein>
    <submittedName>
        <fullName evidence="1">Uncharacterized protein</fullName>
    </submittedName>
</protein>
<accession>A0ABX2FUZ8</accession>
<dbReference type="EMBL" id="JABSNP010000024">
    <property type="protein sequence ID" value="NRT21015.1"/>
    <property type="molecule type" value="Genomic_DNA"/>
</dbReference>
<evidence type="ECO:0000313" key="2">
    <source>
        <dbReference type="Proteomes" id="UP000779507"/>
    </source>
</evidence>